<comment type="similarity">
    <text evidence="1">Belongs to the DOCK family.</text>
</comment>
<dbReference type="Pfam" id="PF14429">
    <property type="entry name" value="DOCK-C2"/>
    <property type="match status" value="1"/>
</dbReference>
<evidence type="ECO:0000313" key="4">
    <source>
        <dbReference type="EMBL" id="PIN99566.1"/>
    </source>
</evidence>
<dbReference type="GO" id="GO:0005085">
    <property type="term" value="F:guanyl-nucleotide exchange factor activity"/>
    <property type="evidence" value="ECO:0007669"/>
    <property type="project" value="InterPro"/>
</dbReference>
<protein>
    <recommendedName>
        <fullName evidence="6">PH domain-containing protein</fullName>
    </recommendedName>
</protein>
<evidence type="ECO:0000259" key="3">
    <source>
        <dbReference type="PROSITE" id="PS51650"/>
    </source>
</evidence>
<dbReference type="InterPro" id="IPR027007">
    <property type="entry name" value="C2_DOCK-type_domain"/>
</dbReference>
<evidence type="ECO:0000256" key="1">
    <source>
        <dbReference type="PROSITE-ProRule" id="PRU00983"/>
    </source>
</evidence>
<dbReference type="GO" id="GO:0007264">
    <property type="term" value="P:small GTPase-mediated signal transduction"/>
    <property type="evidence" value="ECO:0007669"/>
    <property type="project" value="InterPro"/>
</dbReference>
<proteinExistence type="inferred from homology"/>
<reference evidence="5" key="1">
    <citation type="journal article" date="2017" name="Nat. Commun.">
        <title>The North American bullfrog draft genome provides insight into hormonal regulation of long noncoding RNA.</title>
        <authorList>
            <person name="Hammond S.A."/>
            <person name="Warren R.L."/>
            <person name="Vandervalk B.P."/>
            <person name="Kucuk E."/>
            <person name="Khan H."/>
            <person name="Gibb E.A."/>
            <person name="Pandoh P."/>
            <person name="Kirk H."/>
            <person name="Zhao Y."/>
            <person name="Jones M."/>
            <person name="Mungall A.J."/>
            <person name="Coope R."/>
            <person name="Pleasance S."/>
            <person name="Moore R.A."/>
            <person name="Holt R.A."/>
            <person name="Round J.M."/>
            <person name="Ohora S."/>
            <person name="Walle B.V."/>
            <person name="Veldhoen N."/>
            <person name="Helbing C.C."/>
            <person name="Birol I."/>
        </authorList>
    </citation>
    <scope>NUCLEOTIDE SEQUENCE [LARGE SCALE GENOMIC DNA]</scope>
</reference>
<dbReference type="EMBL" id="KV922475">
    <property type="protein sequence ID" value="PIN99566.1"/>
    <property type="molecule type" value="Genomic_DNA"/>
</dbReference>
<dbReference type="InterPro" id="IPR011993">
    <property type="entry name" value="PH-like_dom_sf"/>
</dbReference>
<dbReference type="PROSITE" id="PS51650">
    <property type="entry name" value="C2_DOCK"/>
    <property type="match status" value="1"/>
</dbReference>
<feature type="domain" description="C2 DOCK-type" evidence="3">
    <location>
        <begin position="388"/>
        <end position="539"/>
    </location>
</feature>
<keyword evidence="5" id="KW-1185">Reference proteome</keyword>
<evidence type="ECO:0008006" key="6">
    <source>
        <dbReference type="Google" id="ProtNLM"/>
    </source>
</evidence>
<dbReference type="OrthoDB" id="47328at2759"/>
<dbReference type="PANTHER" id="PTHR23317">
    <property type="entry name" value="DEDICATOR OF CYTOKINESIS DOCK"/>
    <property type="match status" value="1"/>
</dbReference>
<feature type="non-terminal residue" evidence="4">
    <location>
        <position position="539"/>
    </location>
</feature>
<dbReference type="InterPro" id="IPR035892">
    <property type="entry name" value="C2_domain_sf"/>
</dbReference>
<dbReference type="Gene3D" id="2.60.40.150">
    <property type="entry name" value="C2 domain"/>
    <property type="match status" value="1"/>
</dbReference>
<dbReference type="PROSITE" id="PS50003">
    <property type="entry name" value="PH_DOMAIN"/>
    <property type="match status" value="1"/>
</dbReference>
<dbReference type="Proteomes" id="UP000228934">
    <property type="component" value="Unassembled WGS sequence"/>
</dbReference>
<sequence>MYFGEFCLQCLLTAQPLLFLQCPKLRRNAFELRMQDKSSHHLAAETEQEMEEWLLTLKKIIQYNTDSLVQEKKYTADPVQDEEGGGVGKPENIMESLEKSMHPELVKYGRETEQLNKMSRSEGRQNLFSFDSDVLRLDFSGIEPDIRPFEEKSGRHFLVNCQELSFNLVGNVIENSEGPLTNVEPFFLSLALFDVKNNCKISADFHVDLNPPAVREMLSISSGDTARDSRSGSVSGALINGIPESHFHYIKEGIFSVTNPHPEIFLVARVEKVLQGNITHCAEPYIKNSDPTKTAQKVHKIAKQVCSRLGHYRMPFAWAARPEKTKLQVIPGHLDVSIDCVPLDFSNCVTSSYIPVRPYSKEDQRVAVEVEEFVPEVTKYCYPFTTYRNHFYVYPLLLKYDNQKTFAKARNIAVMIECRDSDEPDTQALKCIYGKPGGPVFTTRAYAIVLHHNQNPEFYDEVKIELPLHLHHKHHLLFTFYHVSCDINSKGSSKKHESAETPVGYSWVRLLKEGRVITSDQQLPVSASLPPGYLSQTDP</sequence>
<feature type="domain" description="PH" evidence="2">
    <location>
        <begin position="1"/>
        <end position="62"/>
    </location>
</feature>
<dbReference type="InterPro" id="IPR001849">
    <property type="entry name" value="PH_domain"/>
</dbReference>
<accession>A0A2G9P886</accession>
<organism evidence="4 5">
    <name type="scientific">Aquarana catesbeiana</name>
    <name type="common">American bullfrog</name>
    <name type="synonym">Rana catesbeiana</name>
    <dbReference type="NCBI Taxonomy" id="8400"/>
    <lineage>
        <taxon>Eukaryota</taxon>
        <taxon>Metazoa</taxon>
        <taxon>Chordata</taxon>
        <taxon>Craniata</taxon>
        <taxon>Vertebrata</taxon>
        <taxon>Euteleostomi</taxon>
        <taxon>Amphibia</taxon>
        <taxon>Batrachia</taxon>
        <taxon>Anura</taxon>
        <taxon>Neobatrachia</taxon>
        <taxon>Ranoidea</taxon>
        <taxon>Ranidae</taxon>
        <taxon>Aquarana</taxon>
    </lineage>
</organism>
<gene>
    <name evidence="4" type="ORF">AB205_0054040</name>
</gene>
<evidence type="ECO:0000259" key="2">
    <source>
        <dbReference type="PROSITE" id="PS50003"/>
    </source>
</evidence>
<name>A0A2G9P886_AQUCT</name>
<dbReference type="SUPFAM" id="SSF50729">
    <property type="entry name" value="PH domain-like"/>
    <property type="match status" value="1"/>
</dbReference>
<dbReference type="Gene3D" id="2.30.29.30">
    <property type="entry name" value="Pleckstrin-homology domain (PH domain)/Phosphotyrosine-binding domain (PTB)"/>
    <property type="match status" value="1"/>
</dbReference>
<dbReference type="GO" id="GO:0051491">
    <property type="term" value="P:positive regulation of filopodium assembly"/>
    <property type="evidence" value="ECO:0007669"/>
    <property type="project" value="TreeGrafter"/>
</dbReference>
<dbReference type="InterPro" id="IPR026791">
    <property type="entry name" value="DOCK"/>
</dbReference>
<dbReference type="AlphaFoldDB" id="A0A2G9P886"/>
<evidence type="ECO:0000313" key="5">
    <source>
        <dbReference type="Proteomes" id="UP000228934"/>
    </source>
</evidence>
<dbReference type="PANTHER" id="PTHR23317:SF81">
    <property type="entry name" value="DEDICATOR OF CYTOKINESIS PROTEIN 11"/>
    <property type="match status" value="1"/>
</dbReference>